<comment type="caution">
    <text evidence="7">The sequence shown here is derived from an EMBL/GenBank/DDBJ whole genome shotgun (WGS) entry which is preliminary data.</text>
</comment>
<dbReference type="PANTHER" id="PTHR30085:SF6">
    <property type="entry name" value="ABC TRANSPORTER GLUTAMINE-BINDING PROTEIN GLNH"/>
    <property type="match status" value="1"/>
</dbReference>
<evidence type="ECO:0000256" key="3">
    <source>
        <dbReference type="ARBA" id="ARBA00022729"/>
    </source>
</evidence>
<feature type="chain" id="PRO_5046718435" evidence="5">
    <location>
        <begin position="29"/>
        <end position="337"/>
    </location>
</feature>
<dbReference type="SMART" id="SM00062">
    <property type="entry name" value="PBPb"/>
    <property type="match status" value="1"/>
</dbReference>
<evidence type="ECO:0000256" key="1">
    <source>
        <dbReference type="ARBA" id="ARBA00010333"/>
    </source>
</evidence>
<dbReference type="Pfam" id="PF00497">
    <property type="entry name" value="SBP_bac_3"/>
    <property type="match status" value="1"/>
</dbReference>
<dbReference type="RefSeq" id="WP_173743924.1">
    <property type="nucleotide sequence ID" value="NZ_JAAIPF010000029.1"/>
</dbReference>
<evidence type="ECO:0000256" key="5">
    <source>
        <dbReference type="SAM" id="SignalP"/>
    </source>
</evidence>
<proteinExistence type="inferred from homology"/>
<accession>A0ABX2GQ99</accession>
<dbReference type="PANTHER" id="PTHR30085">
    <property type="entry name" value="AMINO ACID ABC TRANSPORTER PERMEASE"/>
    <property type="match status" value="1"/>
</dbReference>
<keyword evidence="8" id="KW-1185">Reference proteome</keyword>
<dbReference type="Gene3D" id="3.40.190.10">
    <property type="entry name" value="Periplasmic binding protein-like II"/>
    <property type="match status" value="2"/>
</dbReference>
<organism evidence="7 8">
    <name type="scientific">Blautia wexlerae</name>
    <dbReference type="NCBI Taxonomy" id="418240"/>
    <lineage>
        <taxon>Bacteria</taxon>
        <taxon>Bacillati</taxon>
        <taxon>Bacillota</taxon>
        <taxon>Clostridia</taxon>
        <taxon>Lachnospirales</taxon>
        <taxon>Lachnospiraceae</taxon>
        <taxon>Blautia</taxon>
    </lineage>
</organism>
<feature type="signal peptide" evidence="5">
    <location>
        <begin position="1"/>
        <end position="28"/>
    </location>
</feature>
<feature type="compositionally biased region" description="Basic and acidic residues" evidence="4">
    <location>
        <begin position="326"/>
        <end position="337"/>
    </location>
</feature>
<comment type="similarity">
    <text evidence="1">Belongs to the bacterial solute-binding protein 3 family.</text>
</comment>
<evidence type="ECO:0000256" key="4">
    <source>
        <dbReference type="SAM" id="MobiDB-lite"/>
    </source>
</evidence>
<evidence type="ECO:0000256" key="2">
    <source>
        <dbReference type="ARBA" id="ARBA00022448"/>
    </source>
</evidence>
<dbReference type="SUPFAM" id="SSF53850">
    <property type="entry name" value="Periplasmic binding protein-like II"/>
    <property type="match status" value="1"/>
</dbReference>
<gene>
    <name evidence="7" type="ORF">G4952_12300</name>
</gene>
<feature type="domain" description="Solute-binding protein family 3/N-terminal" evidence="6">
    <location>
        <begin position="49"/>
        <end position="271"/>
    </location>
</feature>
<keyword evidence="3 5" id="KW-0732">Signal</keyword>
<name>A0ABX2GQ99_9FIRM</name>
<feature type="region of interest" description="Disordered" evidence="4">
    <location>
        <begin position="288"/>
        <end position="337"/>
    </location>
</feature>
<evidence type="ECO:0000313" key="8">
    <source>
        <dbReference type="Proteomes" id="UP000822152"/>
    </source>
</evidence>
<protein>
    <submittedName>
        <fullName evidence="7">Transporter substrate-binding domain-containing protein</fullName>
    </submittedName>
</protein>
<evidence type="ECO:0000259" key="6">
    <source>
        <dbReference type="SMART" id="SM00062"/>
    </source>
</evidence>
<dbReference type="CDD" id="cd13694">
    <property type="entry name" value="PBP2_Cysteine"/>
    <property type="match status" value="1"/>
</dbReference>
<dbReference type="EMBL" id="JAAIPF010000029">
    <property type="protein sequence ID" value="NSF74570.1"/>
    <property type="molecule type" value="Genomic_DNA"/>
</dbReference>
<keyword evidence="2" id="KW-0813">Transport</keyword>
<evidence type="ECO:0000313" key="7">
    <source>
        <dbReference type="EMBL" id="NSF74570.1"/>
    </source>
</evidence>
<dbReference type="InterPro" id="IPR001638">
    <property type="entry name" value="Solute-binding_3/MltF_N"/>
</dbReference>
<sequence>MKKKLLAVLLATGVAATTLLGGSILVSAADDGGNTAQARTLDEIKKDGKIKIGVFSDKNPFGYVDENGEVQGYDVYFGKRLAKDLLGSEDDVEFTYVEAASRVEYLQSAKVDVILANFTVTDERAEKVDFALPYMKVALGVVSPDDALITDVKDLEGKKLIVVKGTTAETYFTENYPDIELVKFDEYQEAYDALLDGRGDAFSTDNTEVLAWAQQNKGFSVGIESLGDIDTIAPAVQKGNTDLLNAINDEIKSLADEQFFHKDFEETLKPVYGDNINPEDLVVEGGVVDSEDSAAEDAKEADTTDAEAASDDTKDADTADTDAASDDTKDAETADAE</sequence>
<dbReference type="Proteomes" id="UP000822152">
    <property type="component" value="Unassembled WGS sequence"/>
</dbReference>
<reference evidence="7 8" key="1">
    <citation type="journal article" date="2020" name="Cell Host Microbe">
        <title>Functional and Genomic Variation between Human-Derived Isolates of Lachnospiraceae Reveals Inter- and Intra-Species Diversity.</title>
        <authorList>
            <person name="Sorbara M.T."/>
            <person name="Littmann E.R."/>
            <person name="Fontana E."/>
            <person name="Moody T.U."/>
            <person name="Kohout C.E."/>
            <person name="Gjonbalaj M."/>
            <person name="Eaton V."/>
            <person name="Seok R."/>
            <person name="Leiner I.M."/>
            <person name="Pamer E.G."/>
        </authorList>
    </citation>
    <scope>NUCLEOTIDE SEQUENCE [LARGE SCALE GENOMIC DNA]</scope>
    <source>
        <strain evidence="7 8">MSK.20.11</strain>
    </source>
</reference>
<dbReference type="InterPro" id="IPR051455">
    <property type="entry name" value="Bact_solute-bind_prot3"/>
</dbReference>